<feature type="compositionally biased region" description="Basic and acidic residues" evidence="1">
    <location>
        <begin position="332"/>
        <end position="344"/>
    </location>
</feature>
<comment type="caution">
    <text evidence="2">The sequence shown here is derived from an EMBL/GenBank/DDBJ whole genome shotgun (WGS) entry which is preliminary data.</text>
</comment>
<dbReference type="PANTHER" id="PTHR40430:SF1">
    <property type="entry name" value="T. BRUCEI SPP.-SPECIFIC PROTEIN"/>
    <property type="match status" value="1"/>
</dbReference>
<feature type="region of interest" description="Disordered" evidence="1">
    <location>
        <begin position="150"/>
        <end position="170"/>
    </location>
</feature>
<proteinExistence type="predicted"/>
<dbReference type="Proteomes" id="UP000815325">
    <property type="component" value="Unassembled WGS sequence"/>
</dbReference>
<sequence length="390" mass="44120">MDNRRDASDRVLSHASASTRAQGAVQDEDVIGYLPGYAIPSISSLLPGFTNAEQDFINRTFSTGNYDFLKHLPDDIRYRQVANTRTARMEATRQFLLPALSGPLLNSKPPNSQGLFQAFEYIPSRIDLAREADSRARVESEAKRMAIGGKEFMPAGDPKKTKNESTAPGQTQYPYLGGPYMDAKGLSLLCRVSDTAKMQLQPFTPPGNSKHAQEKPTKTDTFTMMENVRKWIAADWEGIKISIFENKQDCWVLKIDINTVESLEGLLAYMNVFVRCNKLVNQYGLTKAADFWHTQPEDGHVYYVVRPPWVSTDKLQAFFTLFPEEQHWETSHAVQELERSRPFKDEDESTMDTPRNKLPTPLSYASRLNWGRNFYTGSPASKRLGVGHTF</sequence>
<feature type="compositionally biased region" description="Basic and acidic residues" evidence="1">
    <location>
        <begin position="1"/>
        <end position="12"/>
    </location>
</feature>
<evidence type="ECO:0000313" key="3">
    <source>
        <dbReference type="Proteomes" id="UP000815325"/>
    </source>
</evidence>
<feature type="region of interest" description="Disordered" evidence="1">
    <location>
        <begin position="332"/>
        <end position="358"/>
    </location>
</feature>
<gene>
    <name evidence="2" type="ORF">DUNSADRAFT_14647</name>
</gene>
<reference evidence="2" key="1">
    <citation type="submission" date="2017-08" db="EMBL/GenBank/DDBJ databases">
        <authorList>
            <person name="Polle J.E."/>
            <person name="Barry K."/>
            <person name="Cushman J."/>
            <person name="Schmutz J."/>
            <person name="Tran D."/>
            <person name="Hathwaick L.T."/>
            <person name="Yim W.C."/>
            <person name="Jenkins J."/>
            <person name="Mckie-Krisberg Z.M."/>
            <person name="Prochnik S."/>
            <person name="Lindquist E."/>
            <person name="Dockter R.B."/>
            <person name="Adam C."/>
            <person name="Molina H."/>
            <person name="Bunkerborg J."/>
            <person name="Jin E."/>
            <person name="Buchheim M."/>
            <person name="Magnuson J."/>
        </authorList>
    </citation>
    <scope>NUCLEOTIDE SEQUENCE</scope>
    <source>
        <strain evidence="2">CCAP 19/18</strain>
    </source>
</reference>
<accession>A0ABQ7G740</accession>
<evidence type="ECO:0000256" key="1">
    <source>
        <dbReference type="SAM" id="MobiDB-lite"/>
    </source>
</evidence>
<dbReference type="PANTHER" id="PTHR40430">
    <property type="entry name" value="T. BRUCEI SPP.-SPECIFIC PROTEIN"/>
    <property type="match status" value="1"/>
</dbReference>
<keyword evidence="3" id="KW-1185">Reference proteome</keyword>
<protein>
    <submittedName>
        <fullName evidence="2">Uncharacterized protein</fullName>
    </submittedName>
</protein>
<dbReference type="EMBL" id="MU070046">
    <property type="protein sequence ID" value="KAF5830403.1"/>
    <property type="molecule type" value="Genomic_DNA"/>
</dbReference>
<feature type="region of interest" description="Disordered" evidence="1">
    <location>
        <begin position="1"/>
        <end position="20"/>
    </location>
</feature>
<name>A0ABQ7G740_DUNSA</name>
<organism evidence="2 3">
    <name type="scientific">Dunaliella salina</name>
    <name type="common">Green alga</name>
    <name type="synonym">Protococcus salinus</name>
    <dbReference type="NCBI Taxonomy" id="3046"/>
    <lineage>
        <taxon>Eukaryota</taxon>
        <taxon>Viridiplantae</taxon>
        <taxon>Chlorophyta</taxon>
        <taxon>core chlorophytes</taxon>
        <taxon>Chlorophyceae</taxon>
        <taxon>CS clade</taxon>
        <taxon>Chlamydomonadales</taxon>
        <taxon>Dunaliellaceae</taxon>
        <taxon>Dunaliella</taxon>
    </lineage>
</organism>
<evidence type="ECO:0000313" key="2">
    <source>
        <dbReference type="EMBL" id="KAF5830403.1"/>
    </source>
</evidence>